<organism evidence="3 4">
    <name type="scientific">Arsukibacterium indicum</name>
    <dbReference type="NCBI Taxonomy" id="2848612"/>
    <lineage>
        <taxon>Bacteria</taxon>
        <taxon>Pseudomonadati</taxon>
        <taxon>Pseudomonadota</taxon>
        <taxon>Gammaproteobacteria</taxon>
        <taxon>Chromatiales</taxon>
        <taxon>Chromatiaceae</taxon>
        <taxon>Arsukibacterium</taxon>
    </lineage>
</organism>
<feature type="domain" description="Porin" evidence="2">
    <location>
        <begin position="17"/>
        <end position="369"/>
    </location>
</feature>
<keyword evidence="4" id="KW-1185">Reference proteome</keyword>
<evidence type="ECO:0000313" key="4">
    <source>
        <dbReference type="Proteomes" id="UP000704611"/>
    </source>
</evidence>
<dbReference type="EMBL" id="JAHRID010000002">
    <property type="protein sequence ID" value="MBV2128800.1"/>
    <property type="molecule type" value="Genomic_DNA"/>
</dbReference>
<proteinExistence type="predicted"/>
<evidence type="ECO:0000259" key="2">
    <source>
        <dbReference type="Pfam" id="PF13609"/>
    </source>
</evidence>
<accession>A0ABS6MJ71</accession>
<evidence type="ECO:0000256" key="1">
    <source>
        <dbReference type="SAM" id="SignalP"/>
    </source>
</evidence>
<name>A0ABS6MJ71_9GAMM</name>
<feature type="chain" id="PRO_5046347478" evidence="1">
    <location>
        <begin position="21"/>
        <end position="385"/>
    </location>
</feature>
<evidence type="ECO:0000313" key="3">
    <source>
        <dbReference type="EMBL" id="MBV2128800.1"/>
    </source>
</evidence>
<sequence length="385" mass="42174">MMRKSLLALSLAVAFIPVTAYPNTTINGFASIKAGMTTGSDERLYGYDDTLDFKNESLIALQVKSDLGDKLSVTAQLLGRGRDDFDVGFEWAFISYELSDNMTINAGRLRTPFYKYSDFKDVGYAYDWLRVPQGVYGLGFDTIEGLTFYRTAQIGSVDSTLQLIFGGYDGNASLSGAQVSAQIDNVTGITWELAKDAFSARFAYLTGKTSIDTSPVTLAPGFTVGNLYQALAANGLTPLVTAIDIDDESSNFIGVGLTYDDSDWIAVAEYTRVEVENSFIATQKNWYVSLGKRFDGITPYISYERENNDAVVSIYQPYTGVLPPQLLVPVQGLVASQERDASTWNLGVRYDFHPSAAFKAQYSSEDSDTTGQRNGVLAFGIDLVF</sequence>
<dbReference type="InterPro" id="IPR033900">
    <property type="entry name" value="Gram_neg_porin_domain"/>
</dbReference>
<gene>
    <name evidence="3" type="ORF">KQY15_06805</name>
</gene>
<feature type="signal peptide" evidence="1">
    <location>
        <begin position="1"/>
        <end position="20"/>
    </location>
</feature>
<dbReference type="Proteomes" id="UP000704611">
    <property type="component" value="Unassembled WGS sequence"/>
</dbReference>
<keyword evidence="1" id="KW-0732">Signal</keyword>
<protein>
    <submittedName>
        <fullName evidence="3">Porin</fullName>
    </submittedName>
</protein>
<comment type="caution">
    <text evidence="3">The sequence shown here is derived from an EMBL/GenBank/DDBJ whole genome shotgun (WGS) entry which is preliminary data.</text>
</comment>
<dbReference type="Pfam" id="PF13609">
    <property type="entry name" value="Porin_4"/>
    <property type="match status" value="1"/>
</dbReference>
<reference evidence="3 4" key="1">
    <citation type="submission" date="2021-06" db="EMBL/GenBank/DDBJ databases">
        <title>Rheinheimera indica sp. nov., isolated from deep-sea sediment.</title>
        <authorList>
            <person name="Wang Z."/>
            <person name="Zhang X.-Y."/>
        </authorList>
    </citation>
    <scope>NUCLEOTIDE SEQUENCE [LARGE SCALE GENOMIC DNA]</scope>
    <source>
        <strain evidence="3 4">SM2107</strain>
    </source>
</reference>